<protein>
    <recommendedName>
        <fullName evidence="3">Knr4/Smi1-like domain-containing protein</fullName>
    </recommendedName>
</protein>
<gene>
    <name evidence="1" type="ORF">KK078_18950</name>
</gene>
<dbReference type="Proteomes" id="UP001319180">
    <property type="component" value="Unassembled WGS sequence"/>
</dbReference>
<dbReference type="InterPro" id="IPR037883">
    <property type="entry name" value="Knr4/Smi1-like_sf"/>
</dbReference>
<proteinExistence type="predicted"/>
<evidence type="ECO:0000313" key="2">
    <source>
        <dbReference type="Proteomes" id="UP001319180"/>
    </source>
</evidence>
<dbReference type="EMBL" id="JAHESC010000029">
    <property type="protein sequence ID" value="MBT1688656.1"/>
    <property type="molecule type" value="Genomic_DNA"/>
</dbReference>
<dbReference type="AlphaFoldDB" id="A0AAP2GIS9"/>
<evidence type="ECO:0008006" key="3">
    <source>
        <dbReference type="Google" id="ProtNLM"/>
    </source>
</evidence>
<dbReference type="SUPFAM" id="SSF160631">
    <property type="entry name" value="SMI1/KNR4-like"/>
    <property type="match status" value="1"/>
</dbReference>
<name>A0AAP2GIS9_9BACT</name>
<evidence type="ECO:0000313" key="1">
    <source>
        <dbReference type="EMBL" id="MBT1688656.1"/>
    </source>
</evidence>
<keyword evidence="2" id="KW-1185">Reference proteome</keyword>
<sequence length="241" mass="27835">MKSVEIIRKLKASTFKDEDGEPYTVDFKPGLTEAELDTLRERFPSNIIADELQEILRETRGWEGPYGSEIYFDSIGEFGFTELIPQSITLAGNGLGDLWVLDIKENGDLGKIYFACHDPAVLVIYCDTLQEFFETLEEHYNNPGDSYFINIHENVVWDIWSTHPNTVEIADFRKGNEELAPFLREFTDDEWIVADLRRGTRKSGFAWGKFGPNQFTRRHPRALVWVIQKKKKGFLSKLFGK</sequence>
<organism evidence="1 2">
    <name type="scientific">Dawidia soli</name>
    <dbReference type="NCBI Taxonomy" id="2782352"/>
    <lineage>
        <taxon>Bacteria</taxon>
        <taxon>Pseudomonadati</taxon>
        <taxon>Bacteroidota</taxon>
        <taxon>Cytophagia</taxon>
        <taxon>Cytophagales</taxon>
        <taxon>Chryseotaleaceae</taxon>
        <taxon>Dawidia</taxon>
    </lineage>
</organism>
<reference evidence="1 2" key="1">
    <citation type="submission" date="2021-05" db="EMBL/GenBank/DDBJ databases">
        <title>A Polyphasic approach of four new species of the genus Ohtaekwangia: Ohtaekwangia histidinii sp. nov., Ohtaekwangia cretensis sp. nov., Ohtaekwangia indiensis sp. nov., Ohtaekwangia reichenbachii sp. nov. from diverse environment.</title>
        <authorList>
            <person name="Octaviana S."/>
        </authorList>
    </citation>
    <scope>NUCLEOTIDE SEQUENCE [LARGE SCALE GENOMIC DNA]</scope>
    <source>
        <strain evidence="1 2">PWU37</strain>
    </source>
</reference>
<accession>A0AAP2GIS9</accession>
<comment type="caution">
    <text evidence="1">The sequence shown here is derived from an EMBL/GenBank/DDBJ whole genome shotgun (WGS) entry which is preliminary data.</text>
</comment>
<dbReference type="RefSeq" id="WP_254091883.1">
    <property type="nucleotide sequence ID" value="NZ_JAHESC010000029.1"/>
</dbReference>